<dbReference type="PRINTS" id="PR00111">
    <property type="entry name" value="ABHYDROLASE"/>
</dbReference>
<dbReference type="InterPro" id="IPR029058">
    <property type="entry name" value="AB_hydrolase_fold"/>
</dbReference>
<evidence type="ECO:0000259" key="1">
    <source>
        <dbReference type="Pfam" id="PF00561"/>
    </source>
</evidence>
<evidence type="ECO:0000313" key="2">
    <source>
        <dbReference type="EMBL" id="PWK13017.1"/>
    </source>
</evidence>
<comment type="caution">
    <text evidence="2">The sequence shown here is derived from an EMBL/GenBank/DDBJ whole genome shotgun (WGS) entry which is preliminary data.</text>
</comment>
<name>A0A316D8L4_9BACL</name>
<protein>
    <submittedName>
        <fullName evidence="2">Pimeloyl-ACP methyl ester carboxylesterase</fullName>
    </submittedName>
</protein>
<sequence>MTSKTYSGAYEKGLLSGSGIYYERMGLGTPIVLLHGLNLDTRMWDGIFEELAQEFQVIRMDIPMFGLSPAKTQEFALYEDIRTMLDELEIEQAYFVGHSMGGMVALEFVCAHPERVLGVVSAYGGLMGHPHSEQIQHASQRIQELKQAGELEELLAYDITTLLDGPTAEPGRVQGDVRERVKAMRVHALSLPAGNFPKLLDPPPIARLEEIQAPLLSIYGDLDWPDFAEVSQVLVDRMPHAQRVLMEGTAHMGPMEKPAEFVRLVKGFVQQ</sequence>
<keyword evidence="3" id="KW-1185">Reference proteome</keyword>
<dbReference type="InterPro" id="IPR000073">
    <property type="entry name" value="AB_hydrolase_1"/>
</dbReference>
<organism evidence="2 3">
    <name type="scientific">Tumebacillus permanentifrigoris</name>
    <dbReference type="NCBI Taxonomy" id="378543"/>
    <lineage>
        <taxon>Bacteria</taxon>
        <taxon>Bacillati</taxon>
        <taxon>Bacillota</taxon>
        <taxon>Bacilli</taxon>
        <taxon>Bacillales</taxon>
        <taxon>Alicyclobacillaceae</taxon>
        <taxon>Tumebacillus</taxon>
    </lineage>
</organism>
<dbReference type="Pfam" id="PF00561">
    <property type="entry name" value="Abhydrolase_1"/>
    <property type="match status" value="1"/>
</dbReference>
<dbReference type="EMBL" id="QGGL01000008">
    <property type="protein sequence ID" value="PWK13017.1"/>
    <property type="molecule type" value="Genomic_DNA"/>
</dbReference>
<dbReference type="PANTHER" id="PTHR43798">
    <property type="entry name" value="MONOACYLGLYCEROL LIPASE"/>
    <property type="match status" value="1"/>
</dbReference>
<dbReference type="AlphaFoldDB" id="A0A316D8L4"/>
<dbReference type="SUPFAM" id="SSF53474">
    <property type="entry name" value="alpha/beta-Hydrolases"/>
    <property type="match status" value="1"/>
</dbReference>
<evidence type="ECO:0000313" key="3">
    <source>
        <dbReference type="Proteomes" id="UP000245634"/>
    </source>
</evidence>
<dbReference type="Proteomes" id="UP000245634">
    <property type="component" value="Unassembled WGS sequence"/>
</dbReference>
<accession>A0A316D8L4</accession>
<reference evidence="2 3" key="1">
    <citation type="submission" date="2018-05" db="EMBL/GenBank/DDBJ databases">
        <title>Genomic Encyclopedia of Type Strains, Phase IV (KMG-IV): sequencing the most valuable type-strain genomes for metagenomic binning, comparative biology and taxonomic classification.</title>
        <authorList>
            <person name="Goeker M."/>
        </authorList>
    </citation>
    <scope>NUCLEOTIDE SEQUENCE [LARGE SCALE GENOMIC DNA]</scope>
    <source>
        <strain evidence="2 3">DSM 18773</strain>
    </source>
</reference>
<dbReference type="Gene3D" id="3.40.50.1820">
    <property type="entry name" value="alpha/beta hydrolase"/>
    <property type="match status" value="1"/>
</dbReference>
<dbReference type="InterPro" id="IPR050266">
    <property type="entry name" value="AB_hydrolase_sf"/>
</dbReference>
<dbReference type="RefSeq" id="WP_170119402.1">
    <property type="nucleotide sequence ID" value="NZ_QGGL01000008.1"/>
</dbReference>
<gene>
    <name evidence="2" type="ORF">C7459_10835</name>
</gene>
<proteinExistence type="predicted"/>
<feature type="domain" description="AB hydrolase-1" evidence="1">
    <location>
        <begin position="30"/>
        <end position="258"/>
    </location>
</feature>